<reference evidence="3 4" key="1">
    <citation type="submission" date="2018-11" db="EMBL/GenBank/DDBJ databases">
        <title>Genomic Encyclopedia of Type Strains, Phase IV (KMG-IV): sequencing the most valuable type-strain genomes for metagenomic binning, comparative biology and taxonomic classification.</title>
        <authorList>
            <person name="Goeker M."/>
        </authorList>
    </citation>
    <scope>NUCLEOTIDE SEQUENCE [LARGE SCALE GENOMIC DNA]</scope>
    <source>
        <strain evidence="3 4">DSM 18090</strain>
    </source>
</reference>
<accession>A0A3N5BRZ0</accession>
<dbReference type="Pfam" id="PF12850">
    <property type="entry name" value="Metallophos_2"/>
    <property type="match status" value="1"/>
</dbReference>
<dbReference type="PIRSF" id="PIRSF000883">
    <property type="entry name" value="Pesterase_MJ0912"/>
    <property type="match status" value="1"/>
</dbReference>
<dbReference type="PANTHER" id="PTHR42850:SF2">
    <property type="entry name" value="BLL5683 PROTEIN"/>
    <property type="match status" value="1"/>
</dbReference>
<dbReference type="InterPro" id="IPR029052">
    <property type="entry name" value="Metallo-depent_PP-like"/>
</dbReference>
<evidence type="ECO:0000313" key="4">
    <source>
        <dbReference type="Proteomes" id="UP000276443"/>
    </source>
</evidence>
<keyword evidence="4" id="KW-1185">Reference proteome</keyword>
<dbReference type="GO" id="GO:0005737">
    <property type="term" value="C:cytoplasm"/>
    <property type="evidence" value="ECO:0007669"/>
    <property type="project" value="TreeGrafter"/>
</dbReference>
<organism evidence="3 4">
    <name type="scientific">Aquisalibacillus elongatus</name>
    <dbReference type="NCBI Taxonomy" id="485577"/>
    <lineage>
        <taxon>Bacteria</taxon>
        <taxon>Bacillati</taxon>
        <taxon>Bacillota</taxon>
        <taxon>Bacilli</taxon>
        <taxon>Bacillales</taxon>
        <taxon>Bacillaceae</taxon>
        <taxon>Aquisalibacillus</taxon>
    </lineage>
</organism>
<dbReference type="InterPro" id="IPR011152">
    <property type="entry name" value="Pesterase_MJ0912"/>
</dbReference>
<feature type="domain" description="Calcineurin-like phosphoesterase" evidence="2">
    <location>
        <begin position="8"/>
        <end position="192"/>
    </location>
</feature>
<dbReference type="EMBL" id="RKRF01000013">
    <property type="protein sequence ID" value="RPF50262.1"/>
    <property type="molecule type" value="Genomic_DNA"/>
</dbReference>
<comment type="caution">
    <text evidence="3">The sequence shown here is derived from an EMBL/GenBank/DDBJ whole genome shotgun (WGS) entry which is preliminary data.</text>
</comment>
<comment type="similarity">
    <text evidence="1">Belongs to the metallophosphoesterase superfamily. YfcE family.</text>
</comment>
<evidence type="ECO:0000256" key="1">
    <source>
        <dbReference type="ARBA" id="ARBA00008950"/>
    </source>
</evidence>
<evidence type="ECO:0000313" key="3">
    <source>
        <dbReference type="EMBL" id="RPF50262.1"/>
    </source>
</evidence>
<dbReference type="CDD" id="cd00838">
    <property type="entry name" value="MPP_superfamily"/>
    <property type="match status" value="1"/>
</dbReference>
<dbReference type="SUPFAM" id="SSF56300">
    <property type="entry name" value="Metallo-dependent phosphatases"/>
    <property type="match status" value="1"/>
</dbReference>
<name>A0A3N5BRZ0_9BACI</name>
<protein>
    <submittedName>
        <fullName evidence="3">Putative phosphoesterase</fullName>
    </submittedName>
</protein>
<evidence type="ECO:0000259" key="2">
    <source>
        <dbReference type="Pfam" id="PF12850"/>
    </source>
</evidence>
<dbReference type="Gene3D" id="3.60.21.10">
    <property type="match status" value="1"/>
</dbReference>
<gene>
    <name evidence="3" type="ORF">EDC24_2696</name>
</gene>
<dbReference type="InterPro" id="IPR050126">
    <property type="entry name" value="Ap4A_hydrolase"/>
</dbReference>
<dbReference type="PANTHER" id="PTHR42850">
    <property type="entry name" value="METALLOPHOSPHOESTERASE"/>
    <property type="match status" value="1"/>
</dbReference>
<proteinExistence type="inferred from homology"/>
<dbReference type="AlphaFoldDB" id="A0A3N5BRZ0"/>
<sequence length="249" mass="28447">MVILVEQKFAIITDIHGNNAALSAVLNDIDCDPNINHIYCLGDLIGIGHETNEVLDQLFSRNDIIYVIGNHDEAVLDILSGKEPESVGEEREHHQWVAAGLSSEFLPKLQNMPKEHRETIAGKKCRFIHYHMDQNLHFLPIDHRPTIDRLDELYQDAPADIICFGHHHFIHHFRSNQGLYINPSSLGCHQHPLAPYAKVKIGESGEIDVSFIEVPYDNKAFLLQFEKENVPAKDFILKNFYGNQHLDFI</sequence>
<dbReference type="InterPro" id="IPR024654">
    <property type="entry name" value="Calcineurin-like_PHP_lpxH"/>
</dbReference>
<dbReference type="GO" id="GO:0016791">
    <property type="term" value="F:phosphatase activity"/>
    <property type="evidence" value="ECO:0007669"/>
    <property type="project" value="TreeGrafter"/>
</dbReference>
<dbReference type="Proteomes" id="UP000276443">
    <property type="component" value="Unassembled WGS sequence"/>
</dbReference>